<evidence type="ECO:0000313" key="2">
    <source>
        <dbReference type="Ensembl" id="ENSEBUP00000021835.1"/>
    </source>
</evidence>
<feature type="region of interest" description="Disordered" evidence="1">
    <location>
        <begin position="158"/>
        <end position="206"/>
    </location>
</feature>
<reference evidence="2" key="1">
    <citation type="submission" date="2025-08" db="UniProtKB">
        <authorList>
            <consortium name="Ensembl"/>
        </authorList>
    </citation>
    <scope>IDENTIFICATION</scope>
</reference>
<dbReference type="Ensembl" id="ENSEBUT00000022411.1">
    <property type="protein sequence ID" value="ENSEBUP00000021835.1"/>
    <property type="gene ID" value="ENSEBUG00000013474.1"/>
</dbReference>
<name>A0A8C4QXJ4_EPTBU</name>
<protein>
    <submittedName>
        <fullName evidence="2">Uncharacterized protein</fullName>
    </submittedName>
</protein>
<evidence type="ECO:0000313" key="3">
    <source>
        <dbReference type="Proteomes" id="UP000694388"/>
    </source>
</evidence>
<accession>A0A8C4QXJ4</accession>
<sequence length="279" mass="30126">IFKLTPSHNLDKHVDQQLVIIGSLLFVAAEKDNVVPPGNDLFSPHNGLFAGTKNLFFDDDGDEKGGLFDDEPTIKARVTVVKTLQGTPAQRGTGTRAGLQHKGQAGTLDDREKSANAQSLFDEDDDDLFAFVTSGKKVGVGQANQGKSSALFLGEERDGDVSNKEHDVSAASLPALSERRSDKQARGMETTSKRLPAGATSLFGGESNALTSSISEILQKKQLSEKNEPTERGEPRAAVGEPKLFSLFDADDEDDDVSVYNVAQLGSRKNWWDLESGNY</sequence>
<organism evidence="2 3">
    <name type="scientific">Eptatretus burgeri</name>
    <name type="common">Inshore hagfish</name>
    <dbReference type="NCBI Taxonomy" id="7764"/>
    <lineage>
        <taxon>Eukaryota</taxon>
        <taxon>Metazoa</taxon>
        <taxon>Chordata</taxon>
        <taxon>Craniata</taxon>
        <taxon>Vertebrata</taxon>
        <taxon>Cyclostomata</taxon>
        <taxon>Myxini</taxon>
        <taxon>Myxiniformes</taxon>
        <taxon>Myxinidae</taxon>
        <taxon>Eptatretinae</taxon>
        <taxon>Eptatretus</taxon>
    </lineage>
</organism>
<reference evidence="2" key="2">
    <citation type="submission" date="2025-09" db="UniProtKB">
        <authorList>
            <consortium name="Ensembl"/>
        </authorList>
    </citation>
    <scope>IDENTIFICATION</scope>
</reference>
<evidence type="ECO:0000256" key="1">
    <source>
        <dbReference type="SAM" id="MobiDB-lite"/>
    </source>
</evidence>
<dbReference type="AlphaFoldDB" id="A0A8C4QXJ4"/>
<proteinExistence type="predicted"/>
<dbReference type="Proteomes" id="UP000694388">
    <property type="component" value="Unplaced"/>
</dbReference>
<keyword evidence="3" id="KW-1185">Reference proteome</keyword>
<feature type="compositionally biased region" description="Basic and acidic residues" evidence="1">
    <location>
        <begin position="221"/>
        <end position="235"/>
    </location>
</feature>
<feature type="compositionally biased region" description="Basic and acidic residues" evidence="1">
    <location>
        <begin position="177"/>
        <end position="186"/>
    </location>
</feature>
<feature type="region of interest" description="Disordered" evidence="1">
    <location>
        <begin position="221"/>
        <end position="242"/>
    </location>
</feature>
<feature type="region of interest" description="Disordered" evidence="1">
    <location>
        <begin position="88"/>
        <end position="111"/>
    </location>
</feature>
<feature type="compositionally biased region" description="Basic and acidic residues" evidence="1">
    <location>
        <begin position="158"/>
        <end position="168"/>
    </location>
</feature>